<dbReference type="EMBL" id="AFNH02000323">
    <property type="protein sequence ID" value="EZG77529.1"/>
    <property type="molecule type" value="Genomic_DNA"/>
</dbReference>
<evidence type="ECO:0000313" key="3">
    <source>
        <dbReference type="Proteomes" id="UP000019763"/>
    </source>
</evidence>
<dbReference type="VEuPathDB" id="CryptoDB:GNI_042450"/>
<keyword evidence="3" id="KW-1185">Reference proteome</keyword>
<sequence length="295" mass="33207">MKSSCSIRSIESCLNVVATAVYVDKVGGLSCHSDCDYEQVTIAFGTREELEEETAQHLEVIFALHRVWRIDHFEHEVKGYPWFLKPTRMQLKKRSPTNLTAGIETWIRFARAAAFTIIGQLPKGHLLPGAISKKSLERKLTRDIAGCYVAELDDYLAARGKAAVEDLCRAQHVMRIVSAKKAKAKDFWNGPEDDVDTSWWKKLTRRVKKTKKTVAKKEAQCAEEDDKRVAKKSKKHPATLSKTNKEAAKKNKTSSKITALNLQTAEDDSDSEEETEDDTETASDDDDEEEATDSE</sequence>
<evidence type="ECO:0000313" key="2">
    <source>
        <dbReference type="EMBL" id="EZG77529.1"/>
    </source>
</evidence>
<feature type="region of interest" description="Disordered" evidence="1">
    <location>
        <begin position="223"/>
        <end position="295"/>
    </location>
</feature>
<dbReference type="Proteomes" id="UP000019763">
    <property type="component" value="Unassembled WGS sequence"/>
</dbReference>
<dbReference type="GeneID" id="22911634"/>
<reference evidence="2" key="1">
    <citation type="submission" date="2013-12" db="EMBL/GenBank/DDBJ databases">
        <authorList>
            <person name="Omoto C.K."/>
            <person name="Sibley D."/>
            <person name="Venepally P."/>
            <person name="Hadjithomas M."/>
            <person name="Karamycheva S."/>
            <person name="Brunk B."/>
            <person name="Roos D."/>
            <person name="Caler E."/>
            <person name="Lorenzi H."/>
        </authorList>
    </citation>
    <scope>NUCLEOTIDE SEQUENCE</scope>
</reference>
<evidence type="ECO:0000256" key="1">
    <source>
        <dbReference type="SAM" id="MobiDB-lite"/>
    </source>
</evidence>
<protein>
    <submittedName>
        <fullName evidence="2">Uncharacterized protein</fullName>
    </submittedName>
</protein>
<organism evidence="2 3">
    <name type="scientific">Gregarina niphandrodes</name>
    <name type="common">Septate eugregarine</name>
    <dbReference type="NCBI Taxonomy" id="110365"/>
    <lineage>
        <taxon>Eukaryota</taxon>
        <taxon>Sar</taxon>
        <taxon>Alveolata</taxon>
        <taxon>Apicomplexa</taxon>
        <taxon>Conoidasida</taxon>
        <taxon>Gregarinasina</taxon>
        <taxon>Eugregarinorida</taxon>
        <taxon>Gregarinidae</taxon>
        <taxon>Gregarina</taxon>
    </lineage>
</organism>
<gene>
    <name evidence="2" type="ORF">GNI_042450</name>
</gene>
<comment type="caution">
    <text evidence="2">The sequence shown here is derived from an EMBL/GenBank/DDBJ whole genome shotgun (WGS) entry which is preliminary data.</text>
</comment>
<name>A0A023BA16_GRENI</name>
<dbReference type="RefSeq" id="XP_011129512.1">
    <property type="nucleotide sequence ID" value="XM_011131210.1"/>
</dbReference>
<dbReference type="AlphaFoldDB" id="A0A023BA16"/>
<proteinExistence type="predicted"/>
<feature type="compositionally biased region" description="Acidic residues" evidence="1">
    <location>
        <begin position="265"/>
        <end position="295"/>
    </location>
</feature>
<accession>A0A023BA16</accession>